<dbReference type="EMBL" id="JACHGK010000007">
    <property type="protein sequence ID" value="MBB6445741.1"/>
    <property type="molecule type" value="Genomic_DNA"/>
</dbReference>
<keyword evidence="2" id="KW-1185">Reference proteome</keyword>
<dbReference type="NCBIfam" id="TIGR04019">
    <property type="entry name" value="B_thiol_YtxJ"/>
    <property type="match status" value="1"/>
</dbReference>
<gene>
    <name evidence="1" type="ORF">HNR53_002366</name>
</gene>
<dbReference type="Gene3D" id="3.40.30.10">
    <property type="entry name" value="Glutaredoxin"/>
    <property type="match status" value="1"/>
</dbReference>
<accession>A0A7X0HS30</accession>
<comment type="caution">
    <text evidence="1">The sequence shown here is derived from an EMBL/GenBank/DDBJ whole genome shotgun (WGS) entry which is preliminary data.</text>
</comment>
<dbReference type="Pfam" id="PF11009">
    <property type="entry name" value="BrxC"/>
    <property type="match status" value="1"/>
</dbReference>
<name>A0A7X0HS30_9BACI</name>
<evidence type="ECO:0000313" key="1">
    <source>
        <dbReference type="EMBL" id="MBB6445741.1"/>
    </source>
</evidence>
<dbReference type="Proteomes" id="UP000531594">
    <property type="component" value="Unassembled WGS sequence"/>
</dbReference>
<evidence type="ECO:0000313" key="2">
    <source>
        <dbReference type="Proteomes" id="UP000531594"/>
    </source>
</evidence>
<dbReference type="InterPro" id="IPR036249">
    <property type="entry name" value="Thioredoxin-like_sf"/>
</dbReference>
<reference evidence="1 2" key="1">
    <citation type="submission" date="2020-08" db="EMBL/GenBank/DDBJ databases">
        <title>Genomic Encyclopedia of Type Strains, Phase IV (KMG-IV): sequencing the most valuable type-strain genomes for metagenomic binning, comparative biology and taxonomic classification.</title>
        <authorList>
            <person name="Goeker M."/>
        </authorList>
    </citation>
    <scope>NUCLEOTIDE SEQUENCE [LARGE SCALE GENOMIC DNA]</scope>
    <source>
        <strain evidence="1 2">DSM 5391</strain>
    </source>
</reference>
<proteinExistence type="predicted"/>
<dbReference type="InterPro" id="IPR022551">
    <property type="entry name" value="BrxC"/>
</dbReference>
<sequence length="109" mass="12591">MILLNTVEEFEQAVTNHDSCFLLKHSSTCPISRAAFQEYEKFVQEHDEIPAYYLIVQESRPLSNYIAEKYQIKHESPQAILLKESGSVWNASHWKITESTLTESLTSNQ</sequence>
<dbReference type="AlphaFoldDB" id="A0A7X0HS30"/>
<dbReference type="RefSeq" id="WP_184526076.1">
    <property type="nucleotide sequence ID" value="NZ_JACHGK010000007.1"/>
</dbReference>
<dbReference type="SUPFAM" id="SSF52833">
    <property type="entry name" value="Thioredoxin-like"/>
    <property type="match status" value="1"/>
</dbReference>
<organism evidence="1 2">
    <name type="scientific">Bacillus benzoevorans</name>
    <dbReference type="NCBI Taxonomy" id="1456"/>
    <lineage>
        <taxon>Bacteria</taxon>
        <taxon>Bacillati</taxon>
        <taxon>Bacillota</taxon>
        <taxon>Bacilli</taxon>
        <taxon>Bacillales</taxon>
        <taxon>Bacillaceae</taxon>
        <taxon>Bacillus</taxon>
    </lineage>
</organism>
<protein>
    <submittedName>
        <fullName evidence="1">Bacillithiol system protein YtxJ</fullName>
    </submittedName>
</protein>